<dbReference type="EMBL" id="JBHSWB010000001">
    <property type="protein sequence ID" value="MFC6662235.1"/>
    <property type="molecule type" value="Genomic_DNA"/>
</dbReference>
<accession>A0ABW1ZMV0</accession>
<sequence>MDEELKPHFESLPFRQQQRLKETLRYALTWFDDDALVEAYDSAYLPLERPQGNIREFYVRLWDGMFGPEDFSPVAQERYIERFGPSESMWD</sequence>
<evidence type="ECO:0000313" key="2">
    <source>
        <dbReference type="Proteomes" id="UP001596317"/>
    </source>
</evidence>
<name>A0ABW1ZMV0_9DEIO</name>
<proteinExistence type="predicted"/>
<reference evidence="2" key="1">
    <citation type="journal article" date="2019" name="Int. J. Syst. Evol. Microbiol.">
        <title>The Global Catalogue of Microorganisms (GCM) 10K type strain sequencing project: providing services to taxonomists for standard genome sequencing and annotation.</title>
        <authorList>
            <consortium name="The Broad Institute Genomics Platform"/>
            <consortium name="The Broad Institute Genome Sequencing Center for Infectious Disease"/>
            <person name="Wu L."/>
            <person name="Ma J."/>
        </authorList>
    </citation>
    <scope>NUCLEOTIDE SEQUENCE [LARGE SCALE GENOMIC DNA]</scope>
    <source>
        <strain evidence="2">CCUG 63830</strain>
    </source>
</reference>
<evidence type="ECO:0000313" key="1">
    <source>
        <dbReference type="EMBL" id="MFC6662235.1"/>
    </source>
</evidence>
<keyword evidence="2" id="KW-1185">Reference proteome</keyword>
<comment type="caution">
    <text evidence="1">The sequence shown here is derived from an EMBL/GenBank/DDBJ whole genome shotgun (WGS) entry which is preliminary data.</text>
</comment>
<organism evidence="1 2">
    <name type="scientific">Deinococcus multiflagellatus</name>
    <dbReference type="NCBI Taxonomy" id="1656887"/>
    <lineage>
        <taxon>Bacteria</taxon>
        <taxon>Thermotogati</taxon>
        <taxon>Deinococcota</taxon>
        <taxon>Deinococci</taxon>
        <taxon>Deinococcales</taxon>
        <taxon>Deinococcaceae</taxon>
        <taxon>Deinococcus</taxon>
    </lineage>
</organism>
<protein>
    <submittedName>
        <fullName evidence="1">Uncharacterized protein</fullName>
    </submittedName>
</protein>
<dbReference type="Proteomes" id="UP001596317">
    <property type="component" value="Unassembled WGS sequence"/>
</dbReference>
<gene>
    <name evidence="1" type="ORF">ACFP90_19340</name>
</gene>
<dbReference type="RefSeq" id="WP_380057986.1">
    <property type="nucleotide sequence ID" value="NZ_JBHSWB010000001.1"/>
</dbReference>